<keyword evidence="1" id="KW-1133">Transmembrane helix</keyword>
<keyword evidence="3" id="KW-1185">Reference proteome</keyword>
<gene>
    <name evidence="2" type="ORF">C0Z20_13335</name>
</gene>
<dbReference type="EMBL" id="PNYC01000007">
    <property type="protein sequence ID" value="PMS36443.1"/>
    <property type="molecule type" value="Genomic_DNA"/>
</dbReference>
<name>A0A2N7X3W5_9BURK</name>
<evidence type="ECO:0000256" key="1">
    <source>
        <dbReference type="SAM" id="Phobius"/>
    </source>
</evidence>
<protein>
    <submittedName>
        <fullName evidence="2">DUF2970 domain-containing protein</fullName>
    </submittedName>
</protein>
<proteinExistence type="predicted"/>
<dbReference type="Proteomes" id="UP000235777">
    <property type="component" value="Unassembled WGS sequence"/>
</dbReference>
<reference evidence="2 3" key="1">
    <citation type="submission" date="2018-01" db="EMBL/GenBank/DDBJ databases">
        <title>Whole genome analyses suggest that Burkholderia sensu lato contains two further novel genera in the rhizoxinica-symbiotica group Mycetohabitans gen. nov., and Trinickia gen. nov.: implications for the evolution of diazotrophy and nodulation in the Burkholderiaceae.</title>
        <authorList>
            <person name="Estrada-de los Santos P."/>
            <person name="Palmer M."/>
            <person name="Chavez-Ramirez B."/>
            <person name="Beukes C."/>
            <person name="Steenkamp E.T."/>
            <person name="Hirsch A.M."/>
            <person name="Manyaka P."/>
            <person name="Maluk M."/>
            <person name="Lafos M."/>
            <person name="Crook M."/>
            <person name="Gross E."/>
            <person name="Simon M.F."/>
            <person name="Bueno dos Reis Junior F."/>
            <person name="Poole P.S."/>
            <person name="Venter S.N."/>
            <person name="James E.K."/>
        </authorList>
    </citation>
    <scope>NUCLEOTIDE SEQUENCE [LARGE SCALE GENOMIC DNA]</scope>
    <source>
        <strain evidence="2 3">JPY 581</strain>
    </source>
</reference>
<dbReference type="Pfam" id="PF11174">
    <property type="entry name" value="DUF2970"/>
    <property type="match status" value="1"/>
</dbReference>
<comment type="caution">
    <text evidence="2">The sequence shown here is derived from an EMBL/GenBank/DDBJ whole genome shotgun (WGS) entry which is preliminary data.</text>
</comment>
<dbReference type="STRING" id="863227.GCA_000373005_05003"/>
<dbReference type="OrthoDB" id="8657357at2"/>
<dbReference type="RefSeq" id="WP_018443617.1">
    <property type="nucleotide sequence ID" value="NZ_KB890217.1"/>
</dbReference>
<accession>A0A2N7X3W5</accession>
<dbReference type="InterPro" id="IPR021344">
    <property type="entry name" value="DUF2970"/>
</dbReference>
<evidence type="ECO:0000313" key="2">
    <source>
        <dbReference type="EMBL" id="PMS36443.1"/>
    </source>
</evidence>
<organism evidence="2 3">
    <name type="scientific">Trinickia symbiotica</name>
    <dbReference type="NCBI Taxonomy" id="863227"/>
    <lineage>
        <taxon>Bacteria</taxon>
        <taxon>Pseudomonadati</taxon>
        <taxon>Pseudomonadota</taxon>
        <taxon>Betaproteobacteria</taxon>
        <taxon>Burkholderiales</taxon>
        <taxon>Burkholderiaceae</taxon>
        <taxon>Trinickia</taxon>
    </lineage>
</organism>
<keyword evidence="1" id="KW-0812">Transmembrane</keyword>
<keyword evidence="1" id="KW-0472">Membrane</keyword>
<feature type="transmembrane region" description="Helical" evidence="1">
    <location>
        <begin position="39"/>
        <end position="63"/>
    </location>
</feature>
<evidence type="ECO:0000313" key="3">
    <source>
        <dbReference type="Proteomes" id="UP000235777"/>
    </source>
</evidence>
<dbReference type="AlphaFoldDB" id="A0A2N7X3W5"/>
<sequence length="65" mass="6855">MADGKGSFARTMKAVLWSFFGVRKGRDHAADASQLNPLHVIIAAVIAAALFIAVLIAIVHLVVGK</sequence>